<organism evidence="2 3">
    <name type="scientific">Rubritalea halochordaticola</name>
    <dbReference type="NCBI Taxonomy" id="714537"/>
    <lineage>
        <taxon>Bacteria</taxon>
        <taxon>Pseudomonadati</taxon>
        <taxon>Verrucomicrobiota</taxon>
        <taxon>Verrucomicrobiia</taxon>
        <taxon>Verrucomicrobiales</taxon>
        <taxon>Rubritaleaceae</taxon>
        <taxon>Rubritalea</taxon>
    </lineage>
</organism>
<dbReference type="InterPro" id="IPR036249">
    <property type="entry name" value="Thioredoxin-like_sf"/>
</dbReference>
<sequence>MPHLVQMDKRYRDKGLVIIAPERQNSSDEKIKALLKKHKVEYTVTSGGNGPVATRGIPHSFVFDVNGQLIFSGDPDNDDFERTIKRALKEASGDSEDDSSTASSGPLFSSRTWTNSDGKTIKAEVLALEGDKVKFRMPNSSIILYDLSKLSEEDQKAIKEKAGQSE</sequence>
<proteinExistence type="predicted"/>
<feature type="compositionally biased region" description="Polar residues" evidence="1">
    <location>
        <begin position="100"/>
        <end position="113"/>
    </location>
</feature>
<dbReference type="Gene3D" id="3.40.30.10">
    <property type="entry name" value="Glutaredoxin"/>
    <property type="match status" value="1"/>
</dbReference>
<reference evidence="2 3" key="1">
    <citation type="submission" date="2024-02" db="EMBL/GenBank/DDBJ databases">
        <title>Rubritalea halochordaticola NBRC 107102.</title>
        <authorList>
            <person name="Ichikawa N."/>
            <person name="Katano-Makiyama Y."/>
            <person name="Hidaka K."/>
        </authorList>
    </citation>
    <scope>NUCLEOTIDE SEQUENCE [LARGE SCALE GENOMIC DNA]</scope>
    <source>
        <strain evidence="2 3">NBRC 107102</strain>
    </source>
</reference>
<evidence type="ECO:0000313" key="3">
    <source>
        <dbReference type="Proteomes" id="UP001424741"/>
    </source>
</evidence>
<dbReference type="SUPFAM" id="SSF52833">
    <property type="entry name" value="Thioredoxin-like"/>
    <property type="match status" value="1"/>
</dbReference>
<dbReference type="Gene3D" id="2.30.30.700">
    <property type="entry name" value="SLA1 homology domain 1"/>
    <property type="match status" value="1"/>
</dbReference>
<accession>A0ABP9UZJ6</accession>
<protein>
    <recommendedName>
        <fullName evidence="4">Alkyl hydroperoxide reductase subunit C/ Thiol specific antioxidant domain-containing protein</fullName>
    </recommendedName>
</protein>
<name>A0ABP9UZJ6_9BACT</name>
<dbReference type="Proteomes" id="UP001424741">
    <property type="component" value="Unassembled WGS sequence"/>
</dbReference>
<evidence type="ECO:0000313" key="2">
    <source>
        <dbReference type="EMBL" id="GAA5495114.1"/>
    </source>
</evidence>
<gene>
    <name evidence="2" type="ORF">Rhal01_01286</name>
</gene>
<evidence type="ECO:0000256" key="1">
    <source>
        <dbReference type="SAM" id="MobiDB-lite"/>
    </source>
</evidence>
<comment type="caution">
    <text evidence="2">The sequence shown here is derived from an EMBL/GenBank/DDBJ whole genome shotgun (WGS) entry which is preliminary data.</text>
</comment>
<evidence type="ECO:0008006" key="4">
    <source>
        <dbReference type="Google" id="ProtNLM"/>
    </source>
</evidence>
<keyword evidence="3" id="KW-1185">Reference proteome</keyword>
<dbReference type="EMBL" id="BAABRL010000003">
    <property type="protein sequence ID" value="GAA5495114.1"/>
    <property type="molecule type" value="Genomic_DNA"/>
</dbReference>
<feature type="region of interest" description="Disordered" evidence="1">
    <location>
        <begin position="89"/>
        <end position="113"/>
    </location>
</feature>